<gene>
    <name evidence="3" type="primary">LOC107225816</name>
</gene>
<feature type="signal peptide" evidence="1">
    <location>
        <begin position="1"/>
        <end position="23"/>
    </location>
</feature>
<dbReference type="GeneID" id="107225816"/>
<sequence>MSFFARQPSVLILSVMVLGAMNAQVTQRSGFANHRLSDQYRRHKAQHDHPARTVDVLEEARRTLSNLSPAARRFLFSPTIQNTITNLNSNTNTQGIPTFGDSIESDQKSPQILGYVNPHTGVVEYDLRGHVRKITFLIG</sequence>
<dbReference type="AlphaFoldDB" id="A0A6J0C6A7"/>
<accession>A0A6J0C6A7</accession>
<organism evidence="3">
    <name type="scientific">Neodiprion lecontei</name>
    <name type="common">Redheaded pine sawfly</name>
    <dbReference type="NCBI Taxonomy" id="441921"/>
    <lineage>
        <taxon>Eukaryota</taxon>
        <taxon>Metazoa</taxon>
        <taxon>Ecdysozoa</taxon>
        <taxon>Arthropoda</taxon>
        <taxon>Hexapoda</taxon>
        <taxon>Insecta</taxon>
        <taxon>Pterygota</taxon>
        <taxon>Neoptera</taxon>
        <taxon>Endopterygota</taxon>
        <taxon>Hymenoptera</taxon>
        <taxon>Tenthredinoidea</taxon>
        <taxon>Diprionidae</taxon>
        <taxon>Diprioninae</taxon>
        <taxon>Neodiprion</taxon>
    </lineage>
</organism>
<dbReference type="RefSeq" id="XP_015521889.2">
    <property type="nucleotide sequence ID" value="XM_015666403.2"/>
</dbReference>
<keyword evidence="2" id="KW-1185">Reference proteome</keyword>
<evidence type="ECO:0000256" key="1">
    <source>
        <dbReference type="SAM" id="SignalP"/>
    </source>
</evidence>
<dbReference type="OrthoDB" id="10400562at2759"/>
<dbReference type="InParanoid" id="A0A6J0C6A7"/>
<feature type="chain" id="PRO_5045943507" evidence="1">
    <location>
        <begin position="24"/>
        <end position="139"/>
    </location>
</feature>
<dbReference type="KEGG" id="nlo:107225816"/>
<protein>
    <submittedName>
        <fullName evidence="3">Uncharacterized protein LOC107225816</fullName>
    </submittedName>
</protein>
<evidence type="ECO:0000313" key="3">
    <source>
        <dbReference type="RefSeq" id="XP_015521889.2"/>
    </source>
</evidence>
<keyword evidence="1" id="KW-0732">Signal</keyword>
<evidence type="ECO:0000313" key="2">
    <source>
        <dbReference type="Proteomes" id="UP000829291"/>
    </source>
</evidence>
<reference evidence="3" key="1">
    <citation type="submission" date="2025-08" db="UniProtKB">
        <authorList>
            <consortium name="RefSeq"/>
        </authorList>
    </citation>
    <scope>IDENTIFICATION</scope>
    <source>
        <tissue evidence="3">Thorax and Abdomen</tissue>
    </source>
</reference>
<name>A0A6J0C6A7_NEOLC</name>
<proteinExistence type="predicted"/>
<dbReference type="Proteomes" id="UP000829291">
    <property type="component" value="Chromosome 2"/>
</dbReference>